<dbReference type="Proteomes" id="UP000008743">
    <property type="component" value="Unassembled WGS sequence"/>
</dbReference>
<feature type="transmembrane region" description="Helical" evidence="6">
    <location>
        <begin position="60"/>
        <end position="79"/>
    </location>
</feature>
<dbReference type="InParanoid" id="A0A0D2X328"/>
<dbReference type="PhylomeDB" id="A0A0D2X328"/>
<evidence type="ECO:0000256" key="2">
    <source>
        <dbReference type="ARBA" id="ARBA00007590"/>
    </source>
</evidence>
<protein>
    <recommendedName>
        <fullName evidence="9">Transmembrane protein 14C</fullName>
    </recommendedName>
</protein>
<accession>A0A0D2X328</accession>
<sequence length="110" mass="10970">MQVSPHDPAVINTAVGALVAIGGIAGFAKSRSAPSLIAGVSFGAIYAYSGYLIAHGNPVLGHQIAAGASLLLAGTMGTRALRTGKFMPAGLVAGIAVAALAYNLPRAQLW</sequence>
<keyword evidence="8" id="KW-1185">Reference proteome</keyword>
<evidence type="ECO:0000256" key="3">
    <source>
        <dbReference type="ARBA" id="ARBA00022692"/>
    </source>
</evidence>
<comment type="subcellular location">
    <subcellularLocation>
        <location evidence="1">Membrane</location>
    </subcellularLocation>
</comment>
<evidence type="ECO:0000313" key="8">
    <source>
        <dbReference type="Proteomes" id="UP000008743"/>
    </source>
</evidence>
<feature type="transmembrane region" description="Helical" evidence="6">
    <location>
        <begin position="86"/>
        <end position="104"/>
    </location>
</feature>
<gene>
    <name evidence="7" type="ORF">CAOG_004349</name>
</gene>
<dbReference type="AlphaFoldDB" id="A0A0D2X328"/>
<dbReference type="GO" id="GO:0016020">
    <property type="term" value="C:membrane"/>
    <property type="evidence" value="ECO:0007669"/>
    <property type="project" value="UniProtKB-SubCell"/>
</dbReference>
<keyword evidence="5 6" id="KW-0472">Membrane</keyword>
<evidence type="ECO:0000256" key="4">
    <source>
        <dbReference type="ARBA" id="ARBA00022989"/>
    </source>
</evidence>
<dbReference type="EMBL" id="KE346365">
    <property type="protein sequence ID" value="KJE93584.1"/>
    <property type="molecule type" value="Genomic_DNA"/>
</dbReference>
<keyword evidence="4 6" id="KW-1133">Transmembrane helix</keyword>
<evidence type="ECO:0008006" key="9">
    <source>
        <dbReference type="Google" id="ProtNLM"/>
    </source>
</evidence>
<reference evidence="8" key="1">
    <citation type="submission" date="2011-02" db="EMBL/GenBank/DDBJ databases">
        <title>The Genome Sequence of Capsaspora owczarzaki ATCC 30864.</title>
        <authorList>
            <person name="Russ C."/>
            <person name="Cuomo C."/>
            <person name="Burger G."/>
            <person name="Gray M.W."/>
            <person name="Holland P.W.H."/>
            <person name="King N."/>
            <person name="Lang F.B.F."/>
            <person name="Roger A.J."/>
            <person name="Ruiz-Trillo I."/>
            <person name="Young S.K."/>
            <person name="Zeng Q."/>
            <person name="Gargeya S."/>
            <person name="Alvarado L."/>
            <person name="Berlin A."/>
            <person name="Chapman S.B."/>
            <person name="Chen Z."/>
            <person name="Freedman E."/>
            <person name="Gellesch M."/>
            <person name="Goldberg J."/>
            <person name="Griggs A."/>
            <person name="Gujja S."/>
            <person name="Heilman E."/>
            <person name="Heiman D."/>
            <person name="Howarth C."/>
            <person name="Mehta T."/>
            <person name="Neiman D."/>
            <person name="Pearson M."/>
            <person name="Roberts A."/>
            <person name="Saif S."/>
            <person name="Shea T."/>
            <person name="Shenoy N."/>
            <person name="Sisk P."/>
            <person name="Stolte C."/>
            <person name="Sykes S."/>
            <person name="White J."/>
            <person name="Yandava C."/>
            <person name="Haas B."/>
            <person name="Nusbaum C."/>
            <person name="Birren B."/>
        </authorList>
    </citation>
    <scope>NUCLEOTIDE SEQUENCE</scope>
    <source>
        <strain evidence="8">ATCC 30864</strain>
    </source>
</reference>
<dbReference type="eggNOG" id="KOG4267">
    <property type="taxonomic scope" value="Eukaryota"/>
</dbReference>
<organism evidence="7 8">
    <name type="scientific">Capsaspora owczarzaki (strain ATCC 30864)</name>
    <dbReference type="NCBI Taxonomy" id="595528"/>
    <lineage>
        <taxon>Eukaryota</taxon>
        <taxon>Filasterea</taxon>
        <taxon>Capsaspora</taxon>
    </lineage>
</organism>
<feature type="transmembrane region" description="Helical" evidence="6">
    <location>
        <begin position="35"/>
        <end position="54"/>
    </location>
</feature>
<evidence type="ECO:0000256" key="5">
    <source>
        <dbReference type="ARBA" id="ARBA00023136"/>
    </source>
</evidence>
<comment type="similarity">
    <text evidence="2">Belongs to the TMEM14 family.</text>
</comment>
<dbReference type="Gene3D" id="1.10.10.1740">
    <property type="entry name" value="Transmembrane protein 14-like"/>
    <property type="match status" value="1"/>
</dbReference>
<dbReference type="OMA" id="CATSALM"/>
<dbReference type="PANTHER" id="PTHR12668">
    <property type="entry name" value="TRANSMEMBRANE PROTEIN 14, 15"/>
    <property type="match status" value="1"/>
</dbReference>
<dbReference type="STRING" id="595528.A0A0D2X328"/>
<keyword evidence="3 6" id="KW-0812">Transmembrane</keyword>
<dbReference type="Pfam" id="PF03647">
    <property type="entry name" value="Tmemb_14"/>
    <property type="match status" value="1"/>
</dbReference>
<proteinExistence type="inferred from homology"/>
<dbReference type="FunCoup" id="A0A0D2X328">
    <property type="interactions" value="22"/>
</dbReference>
<dbReference type="InterPro" id="IPR044890">
    <property type="entry name" value="TMEM14_sf"/>
</dbReference>
<evidence type="ECO:0000313" key="7">
    <source>
        <dbReference type="EMBL" id="KJE93584.1"/>
    </source>
</evidence>
<dbReference type="RefSeq" id="XP_004348177.1">
    <property type="nucleotide sequence ID" value="XM_004348127.2"/>
</dbReference>
<feature type="transmembrane region" description="Helical" evidence="6">
    <location>
        <begin position="6"/>
        <end position="28"/>
    </location>
</feature>
<name>A0A0D2X328_CAPO3</name>
<evidence type="ECO:0000256" key="6">
    <source>
        <dbReference type="SAM" id="Phobius"/>
    </source>
</evidence>
<evidence type="ECO:0000256" key="1">
    <source>
        <dbReference type="ARBA" id="ARBA00004370"/>
    </source>
</evidence>
<dbReference type="OrthoDB" id="5620at2759"/>
<dbReference type="InterPro" id="IPR005349">
    <property type="entry name" value="TMEM14"/>
</dbReference>